<proteinExistence type="predicted"/>
<name>A0ABT8GM98_9BACL</name>
<keyword evidence="1" id="KW-0812">Transmembrane</keyword>
<protein>
    <recommendedName>
        <fullName evidence="4">YesK-like protein</fullName>
    </recommendedName>
</protein>
<dbReference type="EMBL" id="JAUHTQ010000002">
    <property type="protein sequence ID" value="MDN4492538.1"/>
    <property type="molecule type" value="Genomic_DNA"/>
</dbReference>
<keyword evidence="1" id="KW-1133">Transmembrane helix</keyword>
<gene>
    <name evidence="2" type="ORF">QYB95_03210</name>
</gene>
<comment type="caution">
    <text evidence="2">The sequence shown here is derived from an EMBL/GenBank/DDBJ whole genome shotgun (WGS) entry which is preliminary data.</text>
</comment>
<sequence length="98" mass="10678">MEFILFIFFLIVALGLVVTLSIYINLGKSKKRKFMVWGVTAMLLIGPLVSYIIGVIYATFVDNGFSGMALSGIVFSIIFIIGLTVSLIGILGLKKITN</sequence>
<feature type="transmembrane region" description="Helical" evidence="1">
    <location>
        <begin position="72"/>
        <end position="93"/>
    </location>
</feature>
<evidence type="ECO:0000313" key="2">
    <source>
        <dbReference type="EMBL" id="MDN4492538.1"/>
    </source>
</evidence>
<evidence type="ECO:0008006" key="4">
    <source>
        <dbReference type="Google" id="ProtNLM"/>
    </source>
</evidence>
<reference evidence="2" key="1">
    <citation type="submission" date="2023-07" db="EMBL/GenBank/DDBJ databases">
        <title>Ureibacillus sp. isolated from freshwater well.</title>
        <authorList>
            <person name="Kirdat K."/>
            <person name="Bhatt A."/>
            <person name="Teware R."/>
            <person name="Bhavsar Y."/>
            <person name="Yadav A."/>
        </authorList>
    </citation>
    <scope>NUCLEOTIDE SEQUENCE</scope>
    <source>
        <strain evidence="2">BA0131</strain>
    </source>
</reference>
<organism evidence="2 3">
    <name type="scientific">Ureibacillus aquaedulcis</name>
    <dbReference type="NCBI Taxonomy" id="3058421"/>
    <lineage>
        <taxon>Bacteria</taxon>
        <taxon>Bacillati</taxon>
        <taxon>Bacillota</taxon>
        <taxon>Bacilli</taxon>
        <taxon>Bacillales</taxon>
        <taxon>Caryophanaceae</taxon>
        <taxon>Ureibacillus</taxon>
    </lineage>
</organism>
<evidence type="ECO:0000256" key="1">
    <source>
        <dbReference type="SAM" id="Phobius"/>
    </source>
</evidence>
<keyword evidence="1" id="KW-0472">Membrane</keyword>
<keyword evidence="3" id="KW-1185">Reference proteome</keyword>
<dbReference type="RefSeq" id="WP_301136651.1">
    <property type="nucleotide sequence ID" value="NZ_JAUHTQ010000002.1"/>
</dbReference>
<dbReference type="Proteomes" id="UP001172743">
    <property type="component" value="Unassembled WGS sequence"/>
</dbReference>
<accession>A0ABT8GM98</accession>
<evidence type="ECO:0000313" key="3">
    <source>
        <dbReference type="Proteomes" id="UP001172743"/>
    </source>
</evidence>
<feature type="transmembrane region" description="Helical" evidence="1">
    <location>
        <begin position="6"/>
        <end position="24"/>
    </location>
</feature>
<feature type="transmembrane region" description="Helical" evidence="1">
    <location>
        <begin position="36"/>
        <end position="60"/>
    </location>
</feature>